<dbReference type="Proteomes" id="UP000595823">
    <property type="component" value="Chromosome"/>
</dbReference>
<evidence type="ECO:0000313" key="3">
    <source>
        <dbReference type="Proteomes" id="UP000595823"/>
    </source>
</evidence>
<feature type="compositionally biased region" description="Basic and acidic residues" evidence="1">
    <location>
        <begin position="38"/>
        <end position="47"/>
    </location>
</feature>
<dbReference type="EMBL" id="CP054705">
    <property type="protein sequence ID" value="QQK77635.1"/>
    <property type="molecule type" value="Genomic_DNA"/>
</dbReference>
<sequence>MANQRACDGVYVYTPDTDIDQTIKETREAVRQYRKHRDNNSDDHKNK</sequence>
<keyword evidence="3" id="KW-1185">Reference proteome</keyword>
<proteinExistence type="predicted"/>
<feature type="region of interest" description="Disordered" evidence="1">
    <location>
        <begin position="28"/>
        <end position="47"/>
    </location>
</feature>
<dbReference type="AlphaFoldDB" id="A0A7T6Z695"/>
<gene>
    <name evidence="2" type="ORF">HUG15_19960</name>
</gene>
<organism evidence="2 3">
    <name type="scientific">Salicibibacter cibarius</name>
    <dbReference type="NCBI Taxonomy" id="2743000"/>
    <lineage>
        <taxon>Bacteria</taxon>
        <taxon>Bacillati</taxon>
        <taxon>Bacillota</taxon>
        <taxon>Bacilli</taxon>
        <taxon>Bacillales</taxon>
        <taxon>Bacillaceae</taxon>
        <taxon>Salicibibacter</taxon>
    </lineage>
</organism>
<evidence type="ECO:0000313" key="2">
    <source>
        <dbReference type="EMBL" id="QQK77635.1"/>
    </source>
</evidence>
<name>A0A7T6Z695_9BACI</name>
<protein>
    <submittedName>
        <fullName evidence="2">Uncharacterized protein</fullName>
    </submittedName>
</protein>
<accession>A0A7T6Z695</accession>
<dbReference type="KEGG" id="scia:HUG15_19960"/>
<reference evidence="2 3" key="1">
    <citation type="submission" date="2020-06" db="EMBL/GenBank/DDBJ databases">
        <title>Genomic analysis of Salicibibacter sp. NKC5-3.</title>
        <authorList>
            <person name="Oh Y.J."/>
        </authorList>
    </citation>
    <scope>NUCLEOTIDE SEQUENCE [LARGE SCALE GENOMIC DNA]</scope>
    <source>
        <strain evidence="2 3">NKC5-3</strain>
    </source>
</reference>
<evidence type="ECO:0000256" key="1">
    <source>
        <dbReference type="SAM" id="MobiDB-lite"/>
    </source>
</evidence>